<dbReference type="InterPro" id="IPR004648">
    <property type="entry name" value="Oligpept_transpt"/>
</dbReference>
<evidence type="ECO:0000313" key="12">
    <source>
        <dbReference type="Proteomes" id="UP000183809"/>
    </source>
</evidence>
<keyword evidence="7 10" id="KW-1133">Transmembrane helix</keyword>
<dbReference type="GeneID" id="31020011"/>
<evidence type="ECO:0000256" key="8">
    <source>
        <dbReference type="ARBA" id="ARBA00023136"/>
    </source>
</evidence>
<feature type="transmembrane region" description="Helical" evidence="10">
    <location>
        <begin position="568"/>
        <end position="585"/>
    </location>
</feature>
<evidence type="ECO:0000256" key="2">
    <source>
        <dbReference type="ARBA" id="ARBA00008807"/>
    </source>
</evidence>
<dbReference type="GO" id="GO:0016020">
    <property type="term" value="C:membrane"/>
    <property type="evidence" value="ECO:0007669"/>
    <property type="project" value="UniProtKB-SubCell"/>
</dbReference>
<feature type="transmembrane region" description="Helical" evidence="10">
    <location>
        <begin position="435"/>
        <end position="462"/>
    </location>
</feature>
<sequence length="813" mass="91265">MPSFRKPWPVTRRDTDGITLNTLEAKGPTATATAADNDEHSKAAEAQKDLETFSALHRWDPNLEANKRDAIEAAVKKGDEEAEIHLDQDLGEGSPYPEVASAVPNTDDNTLPCNTIRAWVIGLVFTTIGSGLNMLFNLRNPSITITSIVAQLLSYPVGKLWEKTMPSHQFNVFGLKFSLNPGPFNVKEHTLITVMANVTFGNGVAYSTDTIEALRGFYGYDLGWGFNLLFTLVTQMLGFGLAGSFRRFLVYPAAMIFPQTLPNCALFFTLHKRGSEKPDPAETNGWAITRYKWFLYVVIGGFVWYWFPGFIWQGLSVFAFVTWIKPQSPVINQLFGGYSGLSLIPITFDWTYITSYIQSPLIPPWHAIANTLLGLVIFQIITPLGIHYTKSWYSEYLPMSDSDSYDNTGSQYNVSQILTPSYNFDEAKYKAYSPIFLSTTFAMCYGLSFATIVATIVHTALYHWREIWYRARAARDQEDDIHMKLMKKYPEAPDWWFWALGIGMLALGFGTVLGYSTGLTWWAYIIAVLISAVWFVPIGMVWAITNVQIGLNVFAEFVVGYMLPGRPLAMMCFKTIGYITMYQGLLYTQDLKLAHYMKLPPKTVFWAQGVATVWGSLVQIAVLDWAFGAIRGICTSAQSARFTCPNGRVFFNASIIWGAIGPARMFSAGATYAGLQWFWLIGAAVPVAFYLLARRFPNSPARYLNAPVMFGNLNYMPPATPLIYWSWGIVGLVFNRLIRRRARGWWMTYNYITSAALDSGLALSTIVIFFALLLPQVSPPQWWGNTVIDTMDYEGTAVQKTVLPGETFGPKVW</sequence>
<feature type="transmembrane region" description="Helical" evidence="10">
    <location>
        <begin position="676"/>
        <end position="693"/>
    </location>
</feature>
<dbReference type="NCBIfam" id="TIGR00727">
    <property type="entry name" value="ISP4_OPT"/>
    <property type="match status" value="1"/>
</dbReference>
<comment type="subcellular location">
    <subcellularLocation>
        <location evidence="1">Membrane</location>
        <topology evidence="1">Multi-pass membrane protein</topology>
    </subcellularLocation>
</comment>
<keyword evidence="8 10" id="KW-0472">Membrane</keyword>
<feature type="transmembrane region" description="Helical" evidence="10">
    <location>
        <begin position="224"/>
        <end position="242"/>
    </location>
</feature>
<feature type="transmembrane region" description="Helical" evidence="10">
    <location>
        <begin position="293"/>
        <end position="315"/>
    </location>
</feature>
<evidence type="ECO:0000256" key="6">
    <source>
        <dbReference type="ARBA" id="ARBA00022927"/>
    </source>
</evidence>
<feature type="transmembrane region" description="Helical" evidence="10">
    <location>
        <begin position="605"/>
        <end position="628"/>
    </location>
</feature>
<evidence type="ECO:0000256" key="3">
    <source>
        <dbReference type="ARBA" id="ARBA00022448"/>
    </source>
</evidence>
<feature type="transmembrane region" description="Helical" evidence="10">
    <location>
        <begin position="495"/>
        <end position="515"/>
    </location>
</feature>
<feature type="transmembrane region" description="Helical" evidence="10">
    <location>
        <begin position="750"/>
        <end position="774"/>
    </location>
</feature>
<comment type="similarity">
    <text evidence="2">Belongs to the oligopeptide OPT transporter family.</text>
</comment>
<evidence type="ECO:0000256" key="9">
    <source>
        <dbReference type="SAM" id="MobiDB-lite"/>
    </source>
</evidence>
<dbReference type="PANTHER" id="PTHR22601">
    <property type="entry name" value="ISP4 LIKE PROTEIN"/>
    <property type="match status" value="1"/>
</dbReference>
<keyword evidence="5" id="KW-0571">Peptide transport</keyword>
<dbReference type="NCBIfam" id="TIGR00728">
    <property type="entry name" value="OPT_sfam"/>
    <property type="match status" value="1"/>
</dbReference>
<feature type="transmembrane region" description="Helical" evidence="10">
    <location>
        <begin position="722"/>
        <end position="738"/>
    </location>
</feature>
<feature type="region of interest" description="Disordered" evidence="9">
    <location>
        <begin position="1"/>
        <end position="44"/>
    </location>
</feature>
<evidence type="ECO:0000256" key="7">
    <source>
        <dbReference type="ARBA" id="ARBA00022989"/>
    </source>
</evidence>
<accession>A0A1J9R862</accession>
<feature type="transmembrane region" description="Helical" evidence="10">
    <location>
        <begin position="335"/>
        <end position="353"/>
    </location>
</feature>
<evidence type="ECO:0000256" key="5">
    <source>
        <dbReference type="ARBA" id="ARBA00022856"/>
    </source>
</evidence>
<feature type="transmembrane region" description="Helical" evidence="10">
    <location>
        <begin position="365"/>
        <end position="386"/>
    </location>
</feature>
<evidence type="ECO:0000256" key="4">
    <source>
        <dbReference type="ARBA" id="ARBA00022692"/>
    </source>
</evidence>
<organism evidence="11 12">
    <name type="scientific">Diplodia corticola</name>
    <dbReference type="NCBI Taxonomy" id="236234"/>
    <lineage>
        <taxon>Eukaryota</taxon>
        <taxon>Fungi</taxon>
        <taxon>Dikarya</taxon>
        <taxon>Ascomycota</taxon>
        <taxon>Pezizomycotina</taxon>
        <taxon>Dothideomycetes</taxon>
        <taxon>Dothideomycetes incertae sedis</taxon>
        <taxon>Botryosphaeriales</taxon>
        <taxon>Botryosphaeriaceae</taxon>
        <taxon>Diplodia</taxon>
    </lineage>
</organism>
<proteinExistence type="inferred from homology"/>
<evidence type="ECO:0000313" key="11">
    <source>
        <dbReference type="EMBL" id="OJD36776.1"/>
    </source>
</evidence>
<comment type="caution">
    <text evidence="11">The sequence shown here is derived from an EMBL/GenBank/DDBJ whole genome shotgun (WGS) entry which is preliminary data.</text>
</comment>
<keyword evidence="3" id="KW-0813">Transport</keyword>
<dbReference type="EMBL" id="MNUE01000009">
    <property type="protein sequence ID" value="OJD36776.1"/>
    <property type="molecule type" value="Genomic_DNA"/>
</dbReference>
<gene>
    <name evidence="11" type="ORF">BKCO1_9000109</name>
</gene>
<dbReference type="GO" id="GO:0015031">
    <property type="term" value="P:protein transport"/>
    <property type="evidence" value="ECO:0007669"/>
    <property type="project" value="UniProtKB-KW"/>
</dbReference>
<reference evidence="11 12" key="1">
    <citation type="submission" date="2016-10" db="EMBL/GenBank/DDBJ databases">
        <title>Proteomics and genomics reveal pathogen-plant mechanisms compatible with a hemibiotrophic lifestyle of Diplodia corticola.</title>
        <authorList>
            <person name="Fernandes I."/>
            <person name="De Jonge R."/>
            <person name="Van De Peer Y."/>
            <person name="Devreese B."/>
            <person name="Alves A."/>
            <person name="Esteves A.C."/>
        </authorList>
    </citation>
    <scope>NUCLEOTIDE SEQUENCE [LARGE SCALE GENOMIC DNA]</scope>
    <source>
        <strain evidence="11 12">CBS 112549</strain>
    </source>
</reference>
<dbReference type="InterPro" id="IPR004813">
    <property type="entry name" value="OPT"/>
</dbReference>
<keyword evidence="4 10" id="KW-0812">Transmembrane</keyword>
<keyword evidence="6" id="KW-0653">Protein transport</keyword>
<feature type="transmembrane region" description="Helical" evidence="10">
    <location>
        <begin position="521"/>
        <end position="547"/>
    </location>
</feature>
<dbReference type="RefSeq" id="XP_020133036.1">
    <property type="nucleotide sequence ID" value="XM_020279748.1"/>
</dbReference>
<evidence type="ECO:0000256" key="1">
    <source>
        <dbReference type="ARBA" id="ARBA00004141"/>
    </source>
</evidence>
<name>A0A1J9R862_9PEZI</name>
<dbReference type="OrthoDB" id="9986677at2759"/>
<protein>
    <submittedName>
        <fullName evidence="11">Opt family small oligopeptide transporter</fullName>
    </submittedName>
</protein>
<dbReference type="Proteomes" id="UP000183809">
    <property type="component" value="Unassembled WGS sequence"/>
</dbReference>
<keyword evidence="12" id="KW-1185">Reference proteome</keyword>
<dbReference type="AlphaFoldDB" id="A0A1J9R862"/>
<dbReference type="Pfam" id="PF03169">
    <property type="entry name" value="OPT"/>
    <property type="match status" value="1"/>
</dbReference>
<dbReference type="GO" id="GO:0035673">
    <property type="term" value="F:oligopeptide transmembrane transporter activity"/>
    <property type="evidence" value="ECO:0007669"/>
    <property type="project" value="InterPro"/>
</dbReference>
<evidence type="ECO:0000256" key="10">
    <source>
        <dbReference type="SAM" id="Phobius"/>
    </source>
</evidence>